<gene>
    <name evidence="3" type="ORF">PV328_002646</name>
</gene>
<dbReference type="EMBL" id="JAQQBS010001422">
    <property type="protein sequence ID" value="KAK0163967.1"/>
    <property type="molecule type" value="Genomic_DNA"/>
</dbReference>
<dbReference type="Pfam" id="PF25818">
    <property type="entry name" value="MTRES1_C"/>
    <property type="match status" value="1"/>
</dbReference>
<dbReference type="InterPro" id="IPR057896">
    <property type="entry name" value="MTRES1_C"/>
</dbReference>
<evidence type="ECO:0000313" key="3">
    <source>
        <dbReference type="EMBL" id="KAK0163967.1"/>
    </source>
</evidence>
<reference evidence="3" key="2">
    <citation type="submission" date="2023-03" db="EMBL/GenBank/DDBJ databases">
        <authorList>
            <person name="Inwood S.N."/>
            <person name="Skelly J.G."/>
            <person name="Guhlin J."/>
            <person name="Harrop T.W.R."/>
            <person name="Goldson S.G."/>
            <person name="Dearden P.K."/>
        </authorList>
    </citation>
    <scope>NUCLEOTIDE SEQUENCE</scope>
    <source>
        <strain evidence="3">Irish</strain>
        <tissue evidence="3">Whole body</tissue>
    </source>
</reference>
<accession>A0AA39F6Q7</accession>
<dbReference type="GO" id="GO:1903108">
    <property type="term" value="P:regulation of mitochondrial transcription"/>
    <property type="evidence" value="ECO:0007669"/>
    <property type="project" value="TreeGrafter"/>
</dbReference>
<reference evidence="3" key="1">
    <citation type="journal article" date="2023" name="bioRxiv">
        <title>Scaffold-level genome assemblies of two parasitoid biocontrol wasps reveal the parthenogenesis mechanism and an associated novel virus.</title>
        <authorList>
            <person name="Inwood S."/>
            <person name="Skelly J."/>
            <person name="Guhlin J."/>
            <person name="Harrop T."/>
            <person name="Goldson S."/>
            <person name="Dearden P."/>
        </authorList>
    </citation>
    <scope>NUCLEOTIDE SEQUENCE</scope>
    <source>
        <strain evidence="3">Irish</strain>
        <tissue evidence="3">Whole body</tissue>
    </source>
</reference>
<dbReference type="AlphaFoldDB" id="A0AA39F6Q7"/>
<dbReference type="PANTHER" id="PTHR13633">
    <property type="entry name" value="MITOCHONDRIAL TRANSCRIPTION RESCUE FACTOR 1"/>
    <property type="match status" value="1"/>
</dbReference>
<comment type="caution">
    <text evidence="3">The sequence shown here is derived from an EMBL/GenBank/DDBJ whole genome shotgun (WGS) entry which is preliminary data.</text>
</comment>
<protein>
    <recommendedName>
        <fullName evidence="2">Mitochondrial transcription rescue factor 1 C-terminal domain-containing protein</fullName>
    </recommendedName>
</protein>
<dbReference type="InterPro" id="IPR036986">
    <property type="entry name" value="S4_RNA-bd_sf"/>
</dbReference>
<dbReference type="PROSITE" id="PS50889">
    <property type="entry name" value="S4"/>
    <property type="match status" value="1"/>
</dbReference>
<organism evidence="3 4">
    <name type="scientific">Microctonus aethiopoides</name>
    <dbReference type="NCBI Taxonomy" id="144406"/>
    <lineage>
        <taxon>Eukaryota</taxon>
        <taxon>Metazoa</taxon>
        <taxon>Ecdysozoa</taxon>
        <taxon>Arthropoda</taxon>
        <taxon>Hexapoda</taxon>
        <taxon>Insecta</taxon>
        <taxon>Pterygota</taxon>
        <taxon>Neoptera</taxon>
        <taxon>Endopterygota</taxon>
        <taxon>Hymenoptera</taxon>
        <taxon>Apocrita</taxon>
        <taxon>Ichneumonoidea</taxon>
        <taxon>Braconidae</taxon>
        <taxon>Euphorinae</taxon>
        <taxon>Microctonus</taxon>
    </lineage>
</organism>
<dbReference type="Gene3D" id="3.10.290.10">
    <property type="entry name" value="RNA-binding S4 domain"/>
    <property type="match status" value="1"/>
</dbReference>
<keyword evidence="4" id="KW-1185">Reference proteome</keyword>
<dbReference type="SUPFAM" id="SSF55174">
    <property type="entry name" value="Alpha-L RNA-binding motif"/>
    <property type="match status" value="1"/>
</dbReference>
<keyword evidence="1" id="KW-0694">RNA-binding</keyword>
<evidence type="ECO:0000259" key="2">
    <source>
        <dbReference type="Pfam" id="PF25818"/>
    </source>
</evidence>
<dbReference type="CDD" id="cd00165">
    <property type="entry name" value="S4"/>
    <property type="match status" value="1"/>
</dbReference>
<evidence type="ECO:0000313" key="4">
    <source>
        <dbReference type="Proteomes" id="UP001168990"/>
    </source>
</evidence>
<sequence length="222" mass="25493">MVIRCILSTTFKTILRKNNQIDHTYLIQLRQLTGFSCNKNIFFDKSCYPTRLFPSTNVLLTPCNLNFAILRKWKHNKSQKSKRTDYDSDEDEPEDESDIEAIVNYSKNAKILNSTLSSMRIDAIVKASMGLSRNKAEVALYEGKLRINGKIPVKKGVQIAIDDVIDYVQGPCPKNEDFLLVTRVTILNAKLDEDFYKVKMLREKSLTIEKYDDSRHSANDDS</sequence>
<dbReference type="GO" id="GO:0003723">
    <property type="term" value="F:RNA binding"/>
    <property type="evidence" value="ECO:0007669"/>
    <property type="project" value="UniProtKB-KW"/>
</dbReference>
<evidence type="ECO:0000256" key="1">
    <source>
        <dbReference type="PROSITE-ProRule" id="PRU00182"/>
    </source>
</evidence>
<dbReference type="GO" id="GO:0005739">
    <property type="term" value="C:mitochondrion"/>
    <property type="evidence" value="ECO:0007669"/>
    <property type="project" value="TreeGrafter"/>
</dbReference>
<name>A0AA39F6Q7_9HYME</name>
<proteinExistence type="predicted"/>
<feature type="domain" description="Mitochondrial transcription rescue factor 1 C-terminal" evidence="2">
    <location>
        <begin position="113"/>
        <end position="210"/>
    </location>
</feature>
<dbReference type="PANTHER" id="PTHR13633:SF3">
    <property type="entry name" value="MITOCHONDRIAL TRANSCRIPTION RESCUE FACTOR 1"/>
    <property type="match status" value="1"/>
</dbReference>
<dbReference type="Proteomes" id="UP001168990">
    <property type="component" value="Unassembled WGS sequence"/>
</dbReference>